<keyword evidence="2" id="KW-0732">Signal</keyword>
<protein>
    <recommendedName>
        <fullName evidence="7">DUF2341 domain-containing protein</fullName>
    </recommendedName>
</protein>
<gene>
    <name evidence="5" type="ORF">Pla8534_03420</name>
</gene>
<evidence type="ECO:0000259" key="4">
    <source>
        <dbReference type="Pfam" id="PF10102"/>
    </source>
</evidence>
<evidence type="ECO:0000313" key="5">
    <source>
        <dbReference type="EMBL" id="QDU92594.1"/>
    </source>
</evidence>
<feature type="signal peptide" evidence="2">
    <location>
        <begin position="1"/>
        <end position="34"/>
    </location>
</feature>
<dbReference type="InterPro" id="IPR018765">
    <property type="entry name" value="DUF2341"/>
</dbReference>
<dbReference type="OrthoDB" id="9795554at2"/>
<dbReference type="KEGG" id="lcre:Pla8534_03420"/>
<keyword evidence="6" id="KW-1185">Reference proteome</keyword>
<feature type="domain" description="DUF2341" evidence="4">
    <location>
        <begin position="84"/>
        <end position="149"/>
    </location>
</feature>
<dbReference type="SUPFAM" id="SSF52266">
    <property type="entry name" value="SGNH hydrolase"/>
    <property type="match status" value="1"/>
</dbReference>
<dbReference type="InterPro" id="IPR036514">
    <property type="entry name" value="SGNH_hydro_sf"/>
</dbReference>
<evidence type="ECO:0000259" key="3">
    <source>
        <dbReference type="Pfam" id="PF03629"/>
    </source>
</evidence>
<dbReference type="Pfam" id="PF13385">
    <property type="entry name" value="Laminin_G_3"/>
    <property type="match status" value="1"/>
</dbReference>
<dbReference type="GO" id="GO:0016788">
    <property type="term" value="F:hydrolase activity, acting on ester bonds"/>
    <property type="evidence" value="ECO:0007669"/>
    <property type="project" value="UniProtKB-ARBA"/>
</dbReference>
<evidence type="ECO:0000256" key="2">
    <source>
        <dbReference type="SAM" id="SignalP"/>
    </source>
</evidence>
<accession>A0A518DL82</accession>
<dbReference type="InterPro" id="IPR005181">
    <property type="entry name" value="SASA"/>
</dbReference>
<dbReference type="Pfam" id="PF10102">
    <property type="entry name" value="DUF2341"/>
    <property type="match status" value="1"/>
</dbReference>
<proteinExistence type="predicted"/>
<organism evidence="5 6">
    <name type="scientific">Lignipirellula cremea</name>
    <dbReference type="NCBI Taxonomy" id="2528010"/>
    <lineage>
        <taxon>Bacteria</taxon>
        <taxon>Pseudomonadati</taxon>
        <taxon>Planctomycetota</taxon>
        <taxon>Planctomycetia</taxon>
        <taxon>Pirellulales</taxon>
        <taxon>Pirellulaceae</taxon>
        <taxon>Lignipirellula</taxon>
    </lineage>
</organism>
<name>A0A518DL82_9BACT</name>
<dbReference type="Gene3D" id="3.40.50.1110">
    <property type="entry name" value="SGNH hydrolase"/>
    <property type="match status" value="1"/>
</dbReference>
<dbReference type="RefSeq" id="WP_145048682.1">
    <property type="nucleotide sequence ID" value="NZ_CP036433.1"/>
</dbReference>
<keyword evidence="1" id="KW-0378">Hydrolase</keyword>
<dbReference type="EMBL" id="CP036433">
    <property type="protein sequence ID" value="QDU92594.1"/>
    <property type="molecule type" value="Genomic_DNA"/>
</dbReference>
<dbReference type="Pfam" id="PF03629">
    <property type="entry name" value="SASA"/>
    <property type="match status" value="1"/>
</dbReference>
<reference evidence="5 6" key="1">
    <citation type="submission" date="2019-02" db="EMBL/GenBank/DDBJ databases">
        <title>Deep-cultivation of Planctomycetes and their phenomic and genomic characterization uncovers novel biology.</title>
        <authorList>
            <person name="Wiegand S."/>
            <person name="Jogler M."/>
            <person name="Boedeker C."/>
            <person name="Pinto D."/>
            <person name="Vollmers J."/>
            <person name="Rivas-Marin E."/>
            <person name="Kohn T."/>
            <person name="Peeters S.H."/>
            <person name="Heuer A."/>
            <person name="Rast P."/>
            <person name="Oberbeckmann S."/>
            <person name="Bunk B."/>
            <person name="Jeske O."/>
            <person name="Meyerdierks A."/>
            <person name="Storesund J.E."/>
            <person name="Kallscheuer N."/>
            <person name="Luecker S."/>
            <person name="Lage O.M."/>
            <person name="Pohl T."/>
            <person name="Merkel B.J."/>
            <person name="Hornburger P."/>
            <person name="Mueller R.-W."/>
            <person name="Bruemmer F."/>
            <person name="Labrenz M."/>
            <person name="Spormann A.M."/>
            <person name="Op den Camp H."/>
            <person name="Overmann J."/>
            <person name="Amann R."/>
            <person name="Jetten M.S.M."/>
            <person name="Mascher T."/>
            <person name="Medema M.H."/>
            <person name="Devos D.P."/>
            <person name="Kaster A.-K."/>
            <person name="Ovreas L."/>
            <person name="Rohde M."/>
            <person name="Galperin M.Y."/>
            <person name="Jogler C."/>
        </authorList>
    </citation>
    <scope>NUCLEOTIDE SEQUENCE [LARGE SCALE GENOMIC DNA]</scope>
    <source>
        <strain evidence="5 6">Pla85_3_4</strain>
    </source>
</reference>
<feature type="domain" description="Sialate O-acetylesterase" evidence="3">
    <location>
        <begin position="652"/>
        <end position="787"/>
    </location>
</feature>
<evidence type="ECO:0008006" key="7">
    <source>
        <dbReference type="Google" id="ProtNLM"/>
    </source>
</evidence>
<dbReference type="AlphaFoldDB" id="A0A518DL82"/>
<sequence precursor="true">MPFVFPAVGRRVRVACLPVCLAILLALSAVPAFAEYEGWKHKGSLFLLTTPEGSNLPAGAKVENFPLLVRLHRDGFDFRQAKPDGADVRFSTPAGEPLAFQIEQWDAAAGVASIWVRIPVIEGNARQEIRLHWGNADAASASDGAAVFNASNGYLGVWHMDSAVTDAVGAIESQNTGVEPTTGVIGQAARFPGGKGIFGGDQIDSLPVGSAPHSTQAWFRPRQANGIVIGWGNEKGQGKIVVGYRSPPHVRVDGYFSDANVNGQTPLQSGEWTHVVHTYQQGEARLYINGQLDTESKTRATPLSIQSPARLWIGGWYNNYSFVGDIDETRVSRTVRSADWVRLEYENQKPLQTLVGQIVPPGTRLAMAESKRTVAEGQSLTLQAEAGGAQKLYWIRQQDGQETVLAVDQRSLSFDAGRVQGDQSLTLQLKAIYPDEVRTIDLPLVITEAIPEPIVTLKAPADWDGRQTIEVVAQVGNLPAMQAAGAGELSYHWDVAGLATIRETAPGKLLLQRAQNSGRLTITAHVSNGGKEVSATTQIQVQEPAKDAWVERSPDPDEKPVDNQFYARDEKNLGTLYCNGTLDPRADATFLKVYAEDELYQSLRQPVAADGKYAFTAKLEPGLVHYRVEFGSTTGGVDKVLHTAGNLVCGDAFLIIGQSNALATDTREQAPAETHDWIRSYGKPTRGDTDENLWCNPVWKARQGEKAELGYWGMELAKRLLASQQMPICIINGAVGGTRIDQHQRNESDPTDLATIYGRLLWRVQKARLTHGVKAILWHQGESDQGADGPDGGYGWETYREYFVQMSGGWKRDFPNVQHYYLFQIWPNACSMGNGHGDMLREVQRTLPDWYSQMEILSTLGVNPAGPCHYPLTGWAEFARLIQPLLERDCYGKKIAGPLTPANLRQARFANADRQAIVLEFDQPVAWDDTLLGQFYLGEANEPFVSAVASGNALTLQLKEPAVADRITYLQEKNWRPQQVLRGQNGLAALSFCEVMIEPAESAK</sequence>
<dbReference type="SUPFAM" id="SSF49899">
    <property type="entry name" value="Concanavalin A-like lectins/glucanases"/>
    <property type="match status" value="1"/>
</dbReference>
<dbReference type="Gene3D" id="2.60.120.200">
    <property type="match status" value="1"/>
</dbReference>
<evidence type="ECO:0000313" key="6">
    <source>
        <dbReference type="Proteomes" id="UP000317648"/>
    </source>
</evidence>
<evidence type="ECO:0000256" key="1">
    <source>
        <dbReference type="ARBA" id="ARBA00022801"/>
    </source>
</evidence>
<dbReference type="InterPro" id="IPR013320">
    <property type="entry name" value="ConA-like_dom_sf"/>
</dbReference>
<feature type="chain" id="PRO_5021836997" description="DUF2341 domain-containing protein" evidence="2">
    <location>
        <begin position="35"/>
        <end position="1004"/>
    </location>
</feature>
<dbReference type="Proteomes" id="UP000317648">
    <property type="component" value="Chromosome"/>
</dbReference>